<evidence type="ECO:0000313" key="3">
    <source>
        <dbReference type="EMBL" id="SHI49916.1"/>
    </source>
</evidence>
<dbReference type="RefSeq" id="WP_073003921.1">
    <property type="nucleotide sequence ID" value="NZ_FQZO01000001.1"/>
</dbReference>
<dbReference type="HAMAP" id="MF_01506">
    <property type="entry name" value="Tlp"/>
    <property type="match status" value="1"/>
</dbReference>
<dbReference type="Pfam" id="PF19824">
    <property type="entry name" value="Tlp"/>
    <property type="match status" value="1"/>
</dbReference>
<organism evidence="3 4">
    <name type="scientific">Clostridium amylolyticum</name>
    <dbReference type="NCBI Taxonomy" id="1121298"/>
    <lineage>
        <taxon>Bacteria</taxon>
        <taxon>Bacillati</taxon>
        <taxon>Bacillota</taxon>
        <taxon>Clostridia</taxon>
        <taxon>Eubacteriales</taxon>
        <taxon>Clostridiaceae</taxon>
        <taxon>Clostridium</taxon>
    </lineage>
</organism>
<dbReference type="Proteomes" id="UP000184080">
    <property type="component" value="Unassembled WGS sequence"/>
</dbReference>
<keyword evidence="4" id="KW-1185">Reference proteome</keyword>
<protein>
    <recommendedName>
        <fullName evidence="1">Protein Tlp homolog</fullName>
    </recommendedName>
</protein>
<dbReference type="InterPro" id="IPR017524">
    <property type="entry name" value="SASP_thioredoxin-like"/>
</dbReference>
<proteinExistence type="inferred from homology"/>
<evidence type="ECO:0000313" key="4">
    <source>
        <dbReference type="Proteomes" id="UP000184080"/>
    </source>
</evidence>
<accession>A0A1M6BML8</accession>
<reference evidence="3 4" key="1">
    <citation type="submission" date="2016-11" db="EMBL/GenBank/DDBJ databases">
        <authorList>
            <person name="Jaros S."/>
            <person name="Januszkiewicz K."/>
            <person name="Wedrychowicz H."/>
        </authorList>
    </citation>
    <scope>NUCLEOTIDE SEQUENCE [LARGE SCALE GENOMIC DNA]</scope>
    <source>
        <strain evidence="3 4">DSM 21864</strain>
    </source>
</reference>
<name>A0A1M6BML8_9CLOT</name>
<feature type="region of interest" description="Disordered" evidence="2">
    <location>
        <begin position="51"/>
        <end position="75"/>
    </location>
</feature>
<dbReference type="EMBL" id="FQZO01000001">
    <property type="protein sequence ID" value="SHI49916.1"/>
    <property type="molecule type" value="Genomic_DNA"/>
</dbReference>
<sequence>MKNKPDDRTNNAARIQHNITNTIENIHRADEMIEETSDDNMRRTLEEKNKRREEALKGMKSEMKDETIARENGYK</sequence>
<dbReference type="STRING" id="1121298.SAMN05444401_0830"/>
<dbReference type="NCBIfam" id="TIGR03090">
    <property type="entry name" value="SASP_tlp"/>
    <property type="match status" value="1"/>
</dbReference>
<dbReference type="OrthoDB" id="1799076at2"/>
<gene>
    <name evidence="1" type="primary">tlp</name>
    <name evidence="3" type="ORF">SAMN05444401_0830</name>
</gene>
<comment type="similarity">
    <text evidence="1">Belongs to the Tlp family.</text>
</comment>
<evidence type="ECO:0000256" key="1">
    <source>
        <dbReference type="HAMAP-Rule" id="MF_01506"/>
    </source>
</evidence>
<dbReference type="AlphaFoldDB" id="A0A1M6BML8"/>
<evidence type="ECO:0000256" key="2">
    <source>
        <dbReference type="SAM" id="MobiDB-lite"/>
    </source>
</evidence>